<protein>
    <submittedName>
        <fullName evidence="1">Uncharacterized protein</fullName>
    </submittedName>
</protein>
<evidence type="ECO:0000313" key="1">
    <source>
        <dbReference type="EMBL" id="JAH21826.1"/>
    </source>
</evidence>
<sequence length="61" mass="6781">MELEWKLEASRLSGPAEINHVHSSLVITHQMQFIFNFSGCSPIKTLPGVFSLRALLRPSAS</sequence>
<name>A0A0E9QY29_ANGAN</name>
<proteinExistence type="predicted"/>
<accession>A0A0E9QY29</accession>
<organism evidence="1">
    <name type="scientific">Anguilla anguilla</name>
    <name type="common">European freshwater eel</name>
    <name type="synonym">Muraena anguilla</name>
    <dbReference type="NCBI Taxonomy" id="7936"/>
    <lineage>
        <taxon>Eukaryota</taxon>
        <taxon>Metazoa</taxon>
        <taxon>Chordata</taxon>
        <taxon>Craniata</taxon>
        <taxon>Vertebrata</taxon>
        <taxon>Euteleostomi</taxon>
        <taxon>Actinopterygii</taxon>
        <taxon>Neopterygii</taxon>
        <taxon>Teleostei</taxon>
        <taxon>Anguilliformes</taxon>
        <taxon>Anguillidae</taxon>
        <taxon>Anguilla</taxon>
    </lineage>
</organism>
<dbReference type="AlphaFoldDB" id="A0A0E9QY29"/>
<reference evidence="1" key="2">
    <citation type="journal article" date="2015" name="Fish Shellfish Immunol.">
        <title>Early steps in the European eel (Anguilla anguilla)-Vibrio vulnificus interaction in the gills: Role of the RtxA13 toxin.</title>
        <authorList>
            <person name="Callol A."/>
            <person name="Pajuelo D."/>
            <person name="Ebbesson L."/>
            <person name="Teles M."/>
            <person name="MacKenzie S."/>
            <person name="Amaro C."/>
        </authorList>
    </citation>
    <scope>NUCLEOTIDE SEQUENCE</scope>
</reference>
<reference evidence="1" key="1">
    <citation type="submission" date="2014-11" db="EMBL/GenBank/DDBJ databases">
        <authorList>
            <person name="Amaro Gonzalez C."/>
        </authorList>
    </citation>
    <scope>NUCLEOTIDE SEQUENCE</scope>
</reference>
<dbReference type="EMBL" id="GBXM01086751">
    <property type="protein sequence ID" value="JAH21826.1"/>
    <property type="molecule type" value="Transcribed_RNA"/>
</dbReference>